<reference evidence="2" key="1">
    <citation type="submission" date="2023-07" db="EMBL/GenBank/DDBJ databases">
        <title>Whole genome shotgun sequence of Streptomyces achromogenes subsp. rubradiris NBRC 14000.</title>
        <authorList>
            <person name="Komaki H."/>
            <person name="Tamura T."/>
        </authorList>
    </citation>
    <scope>NUCLEOTIDE SEQUENCE [LARGE SCALE GENOMIC DNA]</scope>
    <source>
        <strain evidence="2">NBRC 14000</strain>
    </source>
</reference>
<dbReference type="Proteomes" id="UP000646738">
    <property type="component" value="Unassembled WGS sequence"/>
</dbReference>
<organism evidence="1 2">
    <name type="scientific">Streptomyces rubradiris</name>
    <name type="common">Streptomyces achromogenes subsp. rubradiris</name>
    <dbReference type="NCBI Taxonomy" id="285531"/>
    <lineage>
        <taxon>Bacteria</taxon>
        <taxon>Bacillati</taxon>
        <taxon>Actinomycetota</taxon>
        <taxon>Actinomycetes</taxon>
        <taxon>Kitasatosporales</taxon>
        <taxon>Streptomycetaceae</taxon>
        <taxon>Streptomyces</taxon>
    </lineage>
</organism>
<gene>
    <name evidence="1" type="ORF">Srubr_02010</name>
</gene>
<sequence>MTALQPEITALVARQREQRLAEGIAAEARHQLDPADESFARLACDHPEACSCDRDYPGWIPGGTA</sequence>
<protein>
    <submittedName>
        <fullName evidence="1">Uncharacterized protein</fullName>
    </submittedName>
</protein>
<accession>A0ABQ3R3D3</accession>
<evidence type="ECO:0000313" key="1">
    <source>
        <dbReference type="EMBL" id="GHI50355.1"/>
    </source>
</evidence>
<proteinExistence type="predicted"/>
<dbReference type="RefSeq" id="WP_189999650.1">
    <property type="nucleotide sequence ID" value="NZ_BNCB01000032.1"/>
</dbReference>
<name>A0ABQ3R3D3_STRRR</name>
<dbReference type="EMBL" id="BNEA01000001">
    <property type="protein sequence ID" value="GHI50355.1"/>
    <property type="molecule type" value="Genomic_DNA"/>
</dbReference>
<keyword evidence="2" id="KW-1185">Reference proteome</keyword>
<comment type="caution">
    <text evidence="1">The sequence shown here is derived from an EMBL/GenBank/DDBJ whole genome shotgun (WGS) entry which is preliminary data.</text>
</comment>
<evidence type="ECO:0000313" key="2">
    <source>
        <dbReference type="Proteomes" id="UP000646738"/>
    </source>
</evidence>